<evidence type="ECO:0000313" key="1">
    <source>
        <dbReference type="EMBL" id="CEG41449.1"/>
    </source>
</evidence>
<proteinExistence type="predicted"/>
<dbReference type="EMBL" id="CCYD01000553">
    <property type="protein sequence ID" value="CEG41449.1"/>
    <property type="molecule type" value="Genomic_DNA"/>
</dbReference>
<dbReference type="GeneID" id="59052584"/>
<dbReference type="RefSeq" id="XP_036263179.1">
    <property type="nucleotide sequence ID" value="XM_036407482.1"/>
</dbReference>
<accession>A0A0P1AK44</accession>
<evidence type="ECO:0000313" key="2">
    <source>
        <dbReference type="Proteomes" id="UP000054928"/>
    </source>
</evidence>
<protein>
    <submittedName>
        <fullName evidence="1">Uncharacterized protein</fullName>
    </submittedName>
</protein>
<organism evidence="1 2">
    <name type="scientific">Plasmopara halstedii</name>
    <name type="common">Downy mildew of sunflower</name>
    <dbReference type="NCBI Taxonomy" id="4781"/>
    <lineage>
        <taxon>Eukaryota</taxon>
        <taxon>Sar</taxon>
        <taxon>Stramenopiles</taxon>
        <taxon>Oomycota</taxon>
        <taxon>Peronosporomycetes</taxon>
        <taxon>Peronosporales</taxon>
        <taxon>Peronosporaceae</taxon>
        <taxon>Plasmopara</taxon>
    </lineage>
</organism>
<dbReference type="Proteomes" id="UP000054928">
    <property type="component" value="Unassembled WGS sequence"/>
</dbReference>
<reference evidence="2" key="1">
    <citation type="submission" date="2014-09" db="EMBL/GenBank/DDBJ databases">
        <authorList>
            <person name="Sharma Rahul"/>
            <person name="Thines Marco"/>
        </authorList>
    </citation>
    <scope>NUCLEOTIDE SEQUENCE [LARGE SCALE GENOMIC DNA]</scope>
</reference>
<name>A0A0P1AK44_PLAHL</name>
<keyword evidence="2" id="KW-1185">Reference proteome</keyword>
<sequence length="65" mass="7596">MELIHWSGHTDHCRLTPPCIVVMKRVHATCQFTSYNSSQLRRESFEYLHCSVQSNYIPTIISKTI</sequence>
<dbReference type="AlphaFoldDB" id="A0A0P1AK44"/>